<dbReference type="EMBL" id="OC876131">
    <property type="protein sequence ID" value="CAD7638983.1"/>
    <property type="molecule type" value="Genomic_DNA"/>
</dbReference>
<protein>
    <submittedName>
        <fullName evidence="2">Uncharacterized protein</fullName>
    </submittedName>
</protein>
<proteinExistence type="predicted"/>
<evidence type="ECO:0000313" key="2">
    <source>
        <dbReference type="EMBL" id="CAD7638983.1"/>
    </source>
</evidence>
<gene>
    <name evidence="2" type="ORF">OSB1V03_LOCUS17619</name>
</gene>
<sequence length="51" mass="5725">MVSGGMSCVKYLLFAFNLVFVIFGILLLYSGFKTIAKIDDYHLVLEDAPHN</sequence>
<feature type="transmembrane region" description="Helical" evidence="1">
    <location>
        <begin position="12"/>
        <end position="32"/>
    </location>
</feature>
<keyword evidence="1" id="KW-1133">Transmembrane helix</keyword>
<reference evidence="2" key="1">
    <citation type="submission" date="2020-11" db="EMBL/GenBank/DDBJ databases">
        <authorList>
            <person name="Tran Van P."/>
        </authorList>
    </citation>
    <scope>NUCLEOTIDE SEQUENCE</scope>
</reference>
<organism evidence="2">
    <name type="scientific">Medioppia subpectinata</name>
    <dbReference type="NCBI Taxonomy" id="1979941"/>
    <lineage>
        <taxon>Eukaryota</taxon>
        <taxon>Metazoa</taxon>
        <taxon>Ecdysozoa</taxon>
        <taxon>Arthropoda</taxon>
        <taxon>Chelicerata</taxon>
        <taxon>Arachnida</taxon>
        <taxon>Acari</taxon>
        <taxon>Acariformes</taxon>
        <taxon>Sarcoptiformes</taxon>
        <taxon>Oribatida</taxon>
        <taxon>Brachypylina</taxon>
        <taxon>Oppioidea</taxon>
        <taxon>Oppiidae</taxon>
        <taxon>Medioppia</taxon>
    </lineage>
</organism>
<keyword evidence="3" id="KW-1185">Reference proteome</keyword>
<name>A0A7R9QAX4_9ACAR</name>
<keyword evidence="1" id="KW-0472">Membrane</keyword>
<dbReference type="AlphaFoldDB" id="A0A7R9QAX4"/>
<dbReference type="Proteomes" id="UP000759131">
    <property type="component" value="Unassembled WGS sequence"/>
</dbReference>
<evidence type="ECO:0000256" key="1">
    <source>
        <dbReference type="SAM" id="Phobius"/>
    </source>
</evidence>
<dbReference type="EMBL" id="CAJPIZ010021556">
    <property type="protein sequence ID" value="CAG2117666.1"/>
    <property type="molecule type" value="Genomic_DNA"/>
</dbReference>
<feature type="non-terminal residue" evidence="2">
    <location>
        <position position="51"/>
    </location>
</feature>
<keyword evidence="1" id="KW-0812">Transmembrane</keyword>
<accession>A0A7R9QAX4</accession>
<evidence type="ECO:0000313" key="3">
    <source>
        <dbReference type="Proteomes" id="UP000759131"/>
    </source>
</evidence>
<dbReference type="OrthoDB" id="6366642at2759"/>